<dbReference type="AlphaFoldDB" id="A0AAF0ZLW8"/>
<dbReference type="EMBL" id="CP133619">
    <property type="protein sequence ID" value="WMV42395.1"/>
    <property type="molecule type" value="Genomic_DNA"/>
</dbReference>
<sequence>MCRLFQAYGKYQLVSFLRMMLNFDKVMAFRWLAKKITIWILPM</sequence>
<reference evidence="1" key="1">
    <citation type="submission" date="2023-08" db="EMBL/GenBank/DDBJ databases">
        <title>A de novo genome assembly of Solanum verrucosum Schlechtendal, a Mexican diploid species geographically isolated from the other diploid A-genome species in potato relatives.</title>
        <authorList>
            <person name="Hosaka K."/>
        </authorList>
    </citation>
    <scope>NUCLEOTIDE SEQUENCE</scope>
    <source>
        <tissue evidence="1">Young leaves</tissue>
    </source>
</reference>
<evidence type="ECO:0000313" key="2">
    <source>
        <dbReference type="Proteomes" id="UP001234989"/>
    </source>
</evidence>
<gene>
    <name evidence="1" type="ORF">MTR67_035780</name>
</gene>
<organism evidence="1 2">
    <name type="scientific">Solanum verrucosum</name>
    <dbReference type="NCBI Taxonomy" id="315347"/>
    <lineage>
        <taxon>Eukaryota</taxon>
        <taxon>Viridiplantae</taxon>
        <taxon>Streptophyta</taxon>
        <taxon>Embryophyta</taxon>
        <taxon>Tracheophyta</taxon>
        <taxon>Spermatophyta</taxon>
        <taxon>Magnoliopsida</taxon>
        <taxon>eudicotyledons</taxon>
        <taxon>Gunneridae</taxon>
        <taxon>Pentapetalae</taxon>
        <taxon>asterids</taxon>
        <taxon>lamiids</taxon>
        <taxon>Solanales</taxon>
        <taxon>Solanaceae</taxon>
        <taxon>Solanoideae</taxon>
        <taxon>Solaneae</taxon>
        <taxon>Solanum</taxon>
    </lineage>
</organism>
<keyword evidence="2" id="KW-1185">Reference proteome</keyword>
<proteinExistence type="predicted"/>
<name>A0AAF0ZLW8_SOLVR</name>
<evidence type="ECO:0000313" key="1">
    <source>
        <dbReference type="EMBL" id="WMV42395.1"/>
    </source>
</evidence>
<protein>
    <submittedName>
        <fullName evidence="1">Uncharacterized protein</fullName>
    </submittedName>
</protein>
<dbReference type="Proteomes" id="UP001234989">
    <property type="component" value="Chromosome 8"/>
</dbReference>
<accession>A0AAF0ZLW8</accession>